<organism evidence="11 12">
    <name type="scientific">Amblyomma americanum</name>
    <name type="common">Lone star tick</name>
    <dbReference type="NCBI Taxonomy" id="6943"/>
    <lineage>
        <taxon>Eukaryota</taxon>
        <taxon>Metazoa</taxon>
        <taxon>Ecdysozoa</taxon>
        <taxon>Arthropoda</taxon>
        <taxon>Chelicerata</taxon>
        <taxon>Arachnida</taxon>
        <taxon>Acari</taxon>
        <taxon>Parasitiformes</taxon>
        <taxon>Ixodida</taxon>
        <taxon>Ixodoidea</taxon>
        <taxon>Ixodidae</taxon>
        <taxon>Amblyomminae</taxon>
        <taxon>Amblyomma</taxon>
    </lineage>
</organism>
<dbReference type="Pfam" id="PF01762">
    <property type="entry name" value="Galactosyl_T"/>
    <property type="match status" value="1"/>
</dbReference>
<evidence type="ECO:0000256" key="2">
    <source>
        <dbReference type="ARBA" id="ARBA00008661"/>
    </source>
</evidence>
<evidence type="ECO:0000256" key="9">
    <source>
        <dbReference type="ARBA" id="ARBA00023136"/>
    </source>
</evidence>
<keyword evidence="8 10" id="KW-0333">Golgi apparatus</keyword>
<dbReference type="InterPro" id="IPR002659">
    <property type="entry name" value="Glyco_trans_31"/>
</dbReference>
<comment type="similarity">
    <text evidence="2 10">Belongs to the glycosyltransferase 31 family.</text>
</comment>
<evidence type="ECO:0000256" key="4">
    <source>
        <dbReference type="ARBA" id="ARBA00022679"/>
    </source>
</evidence>
<keyword evidence="7" id="KW-1133">Transmembrane helix</keyword>
<accession>A0AAQ4DC26</accession>
<evidence type="ECO:0000313" key="12">
    <source>
        <dbReference type="Proteomes" id="UP001321473"/>
    </source>
</evidence>
<dbReference type="AlphaFoldDB" id="A0AAQ4DC26"/>
<evidence type="ECO:0000256" key="6">
    <source>
        <dbReference type="ARBA" id="ARBA00022968"/>
    </source>
</evidence>
<keyword evidence="3 10" id="KW-0328">Glycosyltransferase</keyword>
<keyword evidence="6" id="KW-0735">Signal-anchor</keyword>
<evidence type="ECO:0000256" key="7">
    <source>
        <dbReference type="ARBA" id="ARBA00022989"/>
    </source>
</evidence>
<reference evidence="11 12" key="1">
    <citation type="journal article" date="2023" name="Arcadia Sci">
        <title>De novo assembly of a long-read Amblyomma americanum tick genome.</title>
        <authorList>
            <person name="Chou S."/>
            <person name="Poskanzer K.E."/>
            <person name="Rollins M."/>
            <person name="Thuy-Boun P.S."/>
        </authorList>
    </citation>
    <scope>NUCLEOTIDE SEQUENCE [LARGE SCALE GENOMIC DNA]</scope>
    <source>
        <strain evidence="11">F_SG_1</strain>
        <tissue evidence="11">Salivary glands</tissue>
    </source>
</reference>
<name>A0AAQ4DC26_AMBAM</name>
<dbReference type="GO" id="GO:0016758">
    <property type="term" value="F:hexosyltransferase activity"/>
    <property type="evidence" value="ECO:0007669"/>
    <property type="project" value="InterPro"/>
</dbReference>
<evidence type="ECO:0000256" key="1">
    <source>
        <dbReference type="ARBA" id="ARBA00004323"/>
    </source>
</evidence>
<comment type="subcellular location">
    <subcellularLocation>
        <location evidence="1 10">Golgi apparatus membrane</location>
        <topology evidence="1 10">Single-pass type II membrane protein</topology>
    </subcellularLocation>
</comment>
<evidence type="ECO:0000313" key="11">
    <source>
        <dbReference type="EMBL" id="KAK8760016.1"/>
    </source>
</evidence>
<dbReference type="PANTHER" id="PTHR11214">
    <property type="entry name" value="BETA-1,3-N-ACETYLGLUCOSAMINYLTRANSFERASE"/>
    <property type="match status" value="1"/>
</dbReference>
<dbReference type="EC" id="2.4.1.-" evidence="10"/>
<proteinExistence type="inferred from homology"/>
<comment type="caution">
    <text evidence="11">The sequence shown here is derived from an EMBL/GenBank/DDBJ whole genome shotgun (WGS) entry which is preliminary data.</text>
</comment>
<dbReference type="PANTHER" id="PTHR11214:SF364">
    <property type="entry name" value="HEXOSYLTRANSFERASE"/>
    <property type="match status" value="1"/>
</dbReference>
<evidence type="ECO:0000256" key="5">
    <source>
        <dbReference type="ARBA" id="ARBA00022692"/>
    </source>
</evidence>
<sequence>MVACVHCASTQPSPWLVVRDPPAEGASVDMRNYEDVLWDYNELLLSAQALRECPKPRLVAVVRSEAERREQRNVIRRTWGHPGNYANCSFRVVFLMGAVLNKKVVKTMKAEFNLHKDIVVELKRQKQLKTCTLILAAEWVPSYALDTPLALVLRDDTYVDVKAVMSALDRFSLSTGDLFGRVTLAADSKPQLEGCALFAKPRALVRLQPAFADEPLSCDAEESLVTGRLARKAQLSMVHVSNMESCDPGAHEKDLSFEATAMSGRVFTRTRVSIADMKKLYLQDLQFYHNFTARFE</sequence>
<keyword evidence="12" id="KW-1185">Reference proteome</keyword>
<evidence type="ECO:0000256" key="8">
    <source>
        <dbReference type="ARBA" id="ARBA00023034"/>
    </source>
</evidence>
<dbReference type="GO" id="GO:0006493">
    <property type="term" value="P:protein O-linked glycosylation"/>
    <property type="evidence" value="ECO:0007669"/>
    <property type="project" value="TreeGrafter"/>
</dbReference>
<evidence type="ECO:0000256" key="10">
    <source>
        <dbReference type="RuleBase" id="RU363063"/>
    </source>
</evidence>
<dbReference type="Proteomes" id="UP001321473">
    <property type="component" value="Unassembled WGS sequence"/>
</dbReference>
<keyword evidence="5" id="KW-0812">Transmembrane</keyword>
<evidence type="ECO:0000256" key="3">
    <source>
        <dbReference type="ARBA" id="ARBA00022676"/>
    </source>
</evidence>
<dbReference type="GO" id="GO:0000139">
    <property type="term" value="C:Golgi membrane"/>
    <property type="evidence" value="ECO:0007669"/>
    <property type="project" value="UniProtKB-SubCell"/>
</dbReference>
<gene>
    <name evidence="11" type="ORF">V5799_028718</name>
</gene>
<dbReference type="EMBL" id="JARKHS020032440">
    <property type="protein sequence ID" value="KAK8760016.1"/>
    <property type="molecule type" value="Genomic_DNA"/>
</dbReference>
<keyword evidence="9" id="KW-0472">Membrane</keyword>
<protein>
    <recommendedName>
        <fullName evidence="10">Hexosyltransferase</fullName>
        <ecNumber evidence="10">2.4.1.-</ecNumber>
    </recommendedName>
</protein>
<keyword evidence="4" id="KW-0808">Transferase</keyword>